<reference evidence="1 2" key="1">
    <citation type="journal article" date="2018" name="Front. Plant Sci.">
        <title>Red Clover (Trifolium pratense) and Zigzag Clover (T. medium) - A Picture of Genomic Similarities and Differences.</title>
        <authorList>
            <person name="Dluhosova J."/>
            <person name="Istvanek J."/>
            <person name="Nedelnik J."/>
            <person name="Repkova J."/>
        </authorList>
    </citation>
    <scope>NUCLEOTIDE SEQUENCE [LARGE SCALE GENOMIC DNA]</scope>
    <source>
        <strain evidence="2">cv. 10/8</strain>
        <tissue evidence="1">Leaf</tissue>
    </source>
</reference>
<organism evidence="1 2">
    <name type="scientific">Trifolium medium</name>
    <dbReference type="NCBI Taxonomy" id="97028"/>
    <lineage>
        <taxon>Eukaryota</taxon>
        <taxon>Viridiplantae</taxon>
        <taxon>Streptophyta</taxon>
        <taxon>Embryophyta</taxon>
        <taxon>Tracheophyta</taxon>
        <taxon>Spermatophyta</taxon>
        <taxon>Magnoliopsida</taxon>
        <taxon>eudicotyledons</taxon>
        <taxon>Gunneridae</taxon>
        <taxon>Pentapetalae</taxon>
        <taxon>rosids</taxon>
        <taxon>fabids</taxon>
        <taxon>Fabales</taxon>
        <taxon>Fabaceae</taxon>
        <taxon>Papilionoideae</taxon>
        <taxon>50 kb inversion clade</taxon>
        <taxon>NPAAA clade</taxon>
        <taxon>Hologalegina</taxon>
        <taxon>IRL clade</taxon>
        <taxon>Trifolieae</taxon>
        <taxon>Trifolium</taxon>
    </lineage>
</organism>
<keyword evidence="2" id="KW-1185">Reference proteome</keyword>
<dbReference type="EMBL" id="LXQA011401476">
    <property type="protein sequence ID" value="MCI95958.1"/>
    <property type="molecule type" value="Genomic_DNA"/>
</dbReference>
<name>A0A392W5M8_9FABA</name>
<protein>
    <submittedName>
        <fullName evidence="1">Uncharacterized protein</fullName>
    </submittedName>
</protein>
<feature type="non-terminal residue" evidence="1">
    <location>
        <position position="1"/>
    </location>
</feature>
<dbReference type="Proteomes" id="UP000265520">
    <property type="component" value="Unassembled WGS sequence"/>
</dbReference>
<accession>A0A392W5M8</accession>
<sequence>SGPGAKRASVWCNAPCIPGFFFWFLRCAHAWFVRVDFC</sequence>
<comment type="caution">
    <text evidence="1">The sequence shown here is derived from an EMBL/GenBank/DDBJ whole genome shotgun (WGS) entry which is preliminary data.</text>
</comment>
<dbReference type="AlphaFoldDB" id="A0A392W5M8"/>
<proteinExistence type="predicted"/>
<evidence type="ECO:0000313" key="1">
    <source>
        <dbReference type="EMBL" id="MCI95958.1"/>
    </source>
</evidence>
<evidence type="ECO:0000313" key="2">
    <source>
        <dbReference type="Proteomes" id="UP000265520"/>
    </source>
</evidence>